<evidence type="ECO:0000313" key="1">
    <source>
        <dbReference type="EMBL" id="KAJ2974635.1"/>
    </source>
</evidence>
<gene>
    <name evidence="1" type="ORF">NUW54_g11863</name>
</gene>
<keyword evidence="2" id="KW-1185">Reference proteome</keyword>
<comment type="caution">
    <text evidence="1">The sequence shown here is derived from an EMBL/GenBank/DDBJ whole genome shotgun (WGS) entry which is preliminary data.</text>
</comment>
<organism evidence="1 2">
    <name type="scientific">Trametes sanguinea</name>
    <dbReference type="NCBI Taxonomy" id="158606"/>
    <lineage>
        <taxon>Eukaryota</taxon>
        <taxon>Fungi</taxon>
        <taxon>Dikarya</taxon>
        <taxon>Basidiomycota</taxon>
        <taxon>Agaricomycotina</taxon>
        <taxon>Agaricomycetes</taxon>
        <taxon>Polyporales</taxon>
        <taxon>Polyporaceae</taxon>
        <taxon>Trametes</taxon>
    </lineage>
</organism>
<reference evidence="1" key="1">
    <citation type="submission" date="2022-08" db="EMBL/GenBank/DDBJ databases">
        <title>Genome Sequence of Pycnoporus sanguineus.</title>
        <authorList>
            <person name="Buettner E."/>
        </authorList>
    </citation>
    <scope>NUCLEOTIDE SEQUENCE</scope>
    <source>
        <strain evidence="1">CG-C14</strain>
    </source>
</reference>
<accession>A0ACC1N6B8</accession>
<dbReference type="EMBL" id="JANSHE010004801">
    <property type="protein sequence ID" value="KAJ2974635.1"/>
    <property type="molecule type" value="Genomic_DNA"/>
</dbReference>
<evidence type="ECO:0000313" key="2">
    <source>
        <dbReference type="Proteomes" id="UP001144978"/>
    </source>
</evidence>
<dbReference type="Proteomes" id="UP001144978">
    <property type="component" value="Unassembled WGS sequence"/>
</dbReference>
<name>A0ACC1N6B8_9APHY</name>
<proteinExistence type="predicted"/>
<sequence length="345" mass="37504">MYSLTASYNAFKLASSQKSSGTSRTLLTRLTSRRSEIEALRRLSEEERHSYADPDAAADQMARLRVSQHTQHRLSDGSTYEDDVDSGGQTQNGDPYYSNGNSYGYDSPGSSSMHGLPPSSAGHQRLGSTASSYRRPSDAVPPRSHSPQVLSQSFSRTHSPAPSRDGLGRSRSPLEIDPYEANTHSRSSLSSSHDPSPVSMRSSQAGSVHTAATSTSGRSRSTSNAAYTPPISATNPNAAFVKIKIFDRVQDDLVRVLLPPQPARGRAVPHLERDAARLREDRAPELRVRVVAEVLALVDEPRAARVEHQPERVPGLRELVAQLAVARSEGAFASQQVEWQPAKSL</sequence>
<protein>
    <submittedName>
        <fullName evidence="1">Uncharacterized protein</fullName>
    </submittedName>
</protein>